<dbReference type="PROSITE" id="PS51094">
    <property type="entry name" value="PTS_EIIA_TYPE_2"/>
    <property type="match status" value="1"/>
</dbReference>
<accession>A0ABD5RME4</accession>
<dbReference type="InterPro" id="IPR002178">
    <property type="entry name" value="PTS_EIIA_type-2_dom"/>
</dbReference>
<comment type="caution">
    <text evidence="8">The sequence shown here is derived from an EMBL/GenBank/DDBJ whole genome shotgun (WGS) entry which is preliminary data.</text>
</comment>
<dbReference type="FunFam" id="3.40.930.10:FF:000009">
    <property type="entry name" value="PTS system, fructose specific IIABC component"/>
    <property type="match status" value="1"/>
</dbReference>
<dbReference type="Pfam" id="PF00359">
    <property type="entry name" value="PTS_EIIA_2"/>
    <property type="match status" value="1"/>
</dbReference>
<organism evidence="8 9">
    <name type="scientific">Halomarina salina</name>
    <dbReference type="NCBI Taxonomy" id="1872699"/>
    <lineage>
        <taxon>Archaea</taxon>
        <taxon>Methanobacteriati</taxon>
        <taxon>Methanobacteriota</taxon>
        <taxon>Stenosarchaea group</taxon>
        <taxon>Halobacteria</taxon>
        <taxon>Halobacteriales</taxon>
        <taxon>Natronomonadaceae</taxon>
        <taxon>Halomarina</taxon>
    </lineage>
</organism>
<evidence type="ECO:0000256" key="3">
    <source>
        <dbReference type="ARBA" id="ARBA00022553"/>
    </source>
</evidence>
<protein>
    <submittedName>
        <fullName evidence="8">PTS sugar transporter subunit IIA</fullName>
    </submittedName>
</protein>
<keyword evidence="3" id="KW-0597">Phosphoprotein</keyword>
<evidence type="ECO:0000256" key="5">
    <source>
        <dbReference type="ARBA" id="ARBA00022679"/>
    </source>
</evidence>
<dbReference type="RefSeq" id="WP_247414464.1">
    <property type="nucleotide sequence ID" value="NZ_JALLGW010000001.1"/>
</dbReference>
<dbReference type="CDD" id="cd00211">
    <property type="entry name" value="PTS_IIA_fru"/>
    <property type="match status" value="1"/>
</dbReference>
<dbReference type="PANTHER" id="PTHR47738:SF1">
    <property type="entry name" value="NITROGEN REGULATORY PROTEIN"/>
    <property type="match status" value="1"/>
</dbReference>
<dbReference type="InterPro" id="IPR016152">
    <property type="entry name" value="PTrfase/Anion_transptr"/>
</dbReference>
<dbReference type="SUPFAM" id="SSF55804">
    <property type="entry name" value="Phoshotransferase/anion transport protein"/>
    <property type="match status" value="1"/>
</dbReference>
<keyword evidence="6" id="KW-0598">Phosphotransferase system</keyword>
<dbReference type="GO" id="GO:0005737">
    <property type="term" value="C:cytoplasm"/>
    <property type="evidence" value="ECO:0007669"/>
    <property type="project" value="UniProtKB-SubCell"/>
</dbReference>
<evidence type="ECO:0000313" key="8">
    <source>
        <dbReference type="EMBL" id="MFC5971573.1"/>
    </source>
</evidence>
<keyword evidence="9" id="KW-1185">Reference proteome</keyword>
<dbReference type="Gene3D" id="3.40.930.10">
    <property type="entry name" value="Mannitol-specific EII, Chain A"/>
    <property type="match status" value="1"/>
</dbReference>
<gene>
    <name evidence="8" type="ORF">ACFPYI_09545</name>
</gene>
<evidence type="ECO:0000256" key="1">
    <source>
        <dbReference type="ARBA" id="ARBA00004496"/>
    </source>
</evidence>
<sequence length="158" mass="17034">MPEQLDPDDVRRLVPTDCITLDEPPEEKAAAIEFLLDVAVDAGRVEDRETALDDLLAREEETTTGVGKGIAIPHAKTSAVSQPSVVFAHSSAGLDFDSMDGKPAHLLFLLLMPADGDDEHLSVLSSLSRSLMHDEVREDLSTADSPETVQNVLVEAMT</sequence>
<reference evidence="8 9" key="1">
    <citation type="journal article" date="2019" name="Int. J. Syst. Evol. Microbiol.">
        <title>The Global Catalogue of Microorganisms (GCM) 10K type strain sequencing project: providing services to taxonomists for standard genome sequencing and annotation.</title>
        <authorList>
            <consortium name="The Broad Institute Genomics Platform"/>
            <consortium name="The Broad Institute Genome Sequencing Center for Infectious Disease"/>
            <person name="Wu L."/>
            <person name="Ma J."/>
        </authorList>
    </citation>
    <scope>NUCLEOTIDE SEQUENCE [LARGE SCALE GENOMIC DNA]</scope>
    <source>
        <strain evidence="8 9">CGMCC 1.12543</strain>
    </source>
</reference>
<evidence type="ECO:0000259" key="7">
    <source>
        <dbReference type="PROSITE" id="PS51094"/>
    </source>
</evidence>
<dbReference type="GO" id="GO:0009401">
    <property type="term" value="P:phosphoenolpyruvate-dependent sugar phosphotransferase system"/>
    <property type="evidence" value="ECO:0007669"/>
    <property type="project" value="UniProtKB-KW"/>
</dbReference>
<dbReference type="EMBL" id="JBHSQH010000001">
    <property type="protein sequence ID" value="MFC5971573.1"/>
    <property type="molecule type" value="Genomic_DNA"/>
</dbReference>
<evidence type="ECO:0000256" key="2">
    <source>
        <dbReference type="ARBA" id="ARBA00022448"/>
    </source>
</evidence>
<proteinExistence type="predicted"/>
<name>A0ABD5RME4_9EURY</name>
<dbReference type="InterPro" id="IPR004715">
    <property type="entry name" value="PTS_IIA_fruc"/>
</dbReference>
<evidence type="ECO:0000256" key="6">
    <source>
        <dbReference type="ARBA" id="ARBA00022683"/>
    </source>
</evidence>
<dbReference type="AlphaFoldDB" id="A0ABD5RME4"/>
<keyword evidence="2" id="KW-0813">Transport</keyword>
<dbReference type="GO" id="GO:0016740">
    <property type="term" value="F:transferase activity"/>
    <property type="evidence" value="ECO:0007669"/>
    <property type="project" value="UniProtKB-KW"/>
</dbReference>
<keyword evidence="4 8" id="KW-0762">Sugar transport</keyword>
<evidence type="ECO:0000256" key="4">
    <source>
        <dbReference type="ARBA" id="ARBA00022597"/>
    </source>
</evidence>
<feature type="domain" description="PTS EIIA type-2" evidence="7">
    <location>
        <begin position="12"/>
        <end position="156"/>
    </location>
</feature>
<dbReference type="PROSITE" id="PS00372">
    <property type="entry name" value="PTS_EIIA_TYPE_2_HIS"/>
    <property type="match status" value="1"/>
</dbReference>
<dbReference type="Proteomes" id="UP001596099">
    <property type="component" value="Unassembled WGS sequence"/>
</dbReference>
<comment type="subcellular location">
    <subcellularLocation>
        <location evidence="1">Cytoplasm</location>
    </subcellularLocation>
</comment>
<keyword evidence="5" id="KW-0808">Transferase</keyword>
<evidence type="ECO:0000313" key="9">
    <source>
        <dbReference type="Proteomes" id="UP001596099"/>
    </source>
</evidence>
<dbReference type="InterPro" id="IPR051541">
    <property type="entry name" value="PTS_SugarTrans_NitroReg"/>
</dbReference>
<dbReference type="PANTHER" id="PTHR47738">
    <property type="entry name" value="PTS SYSTEM FRUCTOSE-LIKE EIIA COMPONENT-RELATED"/>
    <property type="match status" value="1"/>
</dbReference>
<dbReference type="NCBIfam" id="TIGR00848">
    <property type="entry name" value="fruA"/>
    <property type="match status" value="1"/>
</dbReference>